<feature type="transmembrane region" description="Helical" evidence="1">
    <location>
        <begin position="270"/>
        <end position="291"/>
    </location>
</feature>
<dbReference type="PANTHER" id="PTHR10424">
    <property type="entry name" value="VIRAL ENVELOPE PROTEIN"/>
    <property type="match status" value="1"/>
</dbReference>
<keyword evidence="3" id="KW-1185">Reference proteome</keyword>
<dbReference type="Pfam" id="PF00429">
    <property type="entry name" value="TLV_coat"/>
    <property type="match status" value="1"/>
</dbReference>
<dbReference type="Gene3D" id="1.10.287.210">
    <property type="match status" value="1"/>
</dbReference>
<dbReference type="Proteomes" id="UP000472260">
    <property type="component" value="Unassembled WGS sequence"/>
</dbReference>
<evidence type="ECO:0000313" key="3">
    <source>
        <dbReference type="Proteomes" id="UP000472260"/>
    </source>
</evidence>
<dbReference type="SUPFAM" id="SSF58069">
    <property type="entry name" value="Virus ectodomain"/>
    <property type="match status" value="1"/>
</dbReference>
<organism evidence="2 3">
    <name type="scientific">Sinocyclocheilus anshuiensis</name>
    <dbReference type="NCBI Taxonomy" id="1608454"/>
    <lineage>
        <taxon>Eukaryota</taxon>
        <taxon>Metazoa</taxon>
        <taxon>Chordata</taxon>
        <taxon>Craniata</taxon>
        <taxon>Vertebrata</taxon>
        <taxon>Euteleostomi</taxon>
        <taxon>Actinopterygii</taxon>
        <taxon>Neopterygii</taxon>
        <taxon>Teleostei</taxon>
        <taxon>Ostariophysi</taxon>
        <taxon>Cypriniformes</taxon>
        <taxon>Cyprinidae</taxon>
        <taxon>Cyprininae</taxon>
        <taxon>Sinocyclocheilus</taxon>
    </lineage>
</organism>
<protein>
    <submittedName>
        <fullName evidence="2">Uncharacterized protein</fullName>
    </submittedName>
</protein>
<dbReference type="InterPro" id="IPR018154">
    <property type="entry name" value="TLV/ENV_coat_polyprotein"/>
</dbReference>
<dbReference type="Ensembl" id="ENSSANT00000105635.1">
    <property type="protein sequence ID" value="ENSSANP00000099492.1"/>
    <property type="gene ID" value="ENSSANG00000048937.1"/>
</dbReference>
<keyword evidence="1" id="KW-1133">Transmembrane helix</keyword>
<evidence type="ECO:0000313" key="2">
    <source>
        <dbReference type="Ensembl" id="ENSSANP00000099492.1"/>
    </source>
</evidence>
<reference evidence="2" key="1">
    <citation type="submission" date="2025-08" db="UniProtKB">
        <authorList>
            <consortium name="Ensembl"/>
        </authorList>
    </citation>
    <scope>IDENTIFICATION</scope>
</reference>
<evidence type="ECO:0000256" key="1">
    <source>
        <dbReference type="SAM" id="Phobius"/>
    </source>
</evidence>
<keyword evidence="1" id="KW-0472">Membrane</keyword>
<keyword evidence="1" id="KW-0812">Transmembrane</keyword>
<accession>A0A671STB6</accession>
<dbReference type="AlphaFoldDB" id="A0A671STB6"/>
<reference evidence="2" key="2">
    <citation type="submission" date="2025-09" db="UniProtKB">
        <authorList>
            <consortium name="Ensembl"/>
        </authorList>
    </citation>
    <scope>IDENTIFICATION</scope>
</reference>
<sequence length="319" mass="35653">MTDLLLPMTFSWCVEYLSSDSKDLGKIPSAACGFIIKMGMSLKTEISSSTRQKNEDVEVCIRQTRSLPKLFSVNQWCRIPPPTGMFWLCGTSIYSVLPAKFNGRGTLVYALPAVRENLKSTPVLLSDSAPTTNTEDGCIPGLTCAQTWWSRTLGTLIPFYGVMQALDQVRSLSNSVQKLANDTVLALGNITNTLASHKIMILQNRVALDYILATQGGACTIIGPECCTGLMDPTENLNKIQQDILDLSAKLHQMTEDKSSWFGNLLGKPWLWIKEIAILLLFFLLVYYLCIHSIKCFIQQMTHAHHEEMTVPTRKDYYP</sequence>
<name>A0A671STB6_9TELE</name>
<proteinExistence type="predicted"/>